<feature type="signal peptide" evidence="1">
    <location>
        <begin position="1"/>
        <end position="21"/>
    </location>
</feature>
<gene>
    <name evidence="2" type="ORF">SAMN06269250_5573</name>
</gene>
<proteinExistence type="predicted"/>
<dbReference type="AlphaFoldDB" id="A0A286GP24"/>
<dbReference type="Proteomes" id="UP000219452">
    <property type="component" value="Unassembled WGS sequence"/>
</dbReference>
<evidence type="ECO:0008006" key="4">
    <source>
        <dbReference type="Google" id="ProtNLM"/>
    </source>
</evidence>
<evidence type="ECO:0000313" key="2">
    <source>
        <dbReference type="EMBL" id="SOD96926.1"/>
    </source>
</evidence>
<sequence length="242" mass="26994">MNREKLALAAGFVLFAGLALQGCSTTSKSQITSAAKTDTTRRIAPYFTQATKAKKTPDADGFIQRWLLLEPINKPNRTNTVFTDSYLRTAFTTDYFPNQFTVIPKGGDKVKAGDQELTWHALESTNYNVKLFRFAYGLRKPVYGVLFWAVTVINSPQELKNVRMAVGSNSASMWWLNGEEAVLLAGDRRMVMDDCVSTRLTLNQGKNIIRGAVINGPGMSDFCVRFLDENGRPVKNLTISYE</sequence>
<accession>A0A286GP24</accession>
<dbReference type="EMBL" id="OCNH01000006">
    <property type="protein sequence ID" value="SOD96926.1"/>
    <property type="molecule type" value="Genomic_DNA"/>
</dbReference>
<evidence type="ECO:0000256" key="1">
    <source>
        <dbReference type="SAM" id="SignalP"/>
    </source>
</evidence>
<dbReference type="OrthoDB" id="7546304at2"/>
<keyword evidence="1" id="KW-0732">Signal</keyword>
<name>A0A286GP24_9BACT</name>
<feature type="chain" id="PRO_5013035683" description="Acetylxylan esterase" evidence="1">
    <location>
        <begin position="22"/>
        <end position="242"/>
    </location>
</feature>
<keyword evidence="3" id="KW-1185">Reference proteome</keyword>
<evidence type="ECO:0000313" key="3">
    <source>
        <dbReference type="Proteomes" id="UP000219452"/>
    </source>
</evidence>
<protein>
    <recommendedName>
        <fullName evidence="4">Acetylxylan esterase</fullName>
    </recommendedName>
</protein>
<dbReference type="RefSeq" id="WP_097130365.1">
    <property type="nucleotide sequence ID" value="NZ_OCNH01000006.1"/>
</dbReference>
<reference evidence="3" key="1">
    <citation type="submission" date="2017-09" db="EMBL/GenBank/DDBJ databases">
        <authorList>
            <person name="Varghese N."/>
            <person name="Submissions S."/>
        </authorList>
    </citation>
    <scope>NUCLEOTIDE SEQUENCE [LARGE SCALE GENOMIC DNA]</scope>
    <source>
        <strain evidence="3">DSM 29961</strain>
    </source>
</reference>
<dbReference type="PROSITE" id="PS51257">
    <property type="entry name" value="PROKAR_LIPOPROTEIN"/>
    <property type="match status" value="1"/>
</dbReference>
<organism evidence="2 3">
    <name type="scientific">Spirosoma fluviale</name>
    <dbReference type="NCBI Taxonomy" id="1597977"/>
    <lineage>
        <taxon>Bacteria</taxon>
        <taxon>Pseudomonadati</taxon>
        <taxon>Bacteroidota</taxon>
        <taxon>Cytophagia</taxon>
        <taxon>Cytophagales</taxon>
        <taxon>Cytophagaceae</taxon>
        <taxon>Spirosoma</taxon>
    </lineage>
</organism>